<sequence length="433" mass="51081">MEYCKRCLYPANAKPAIIFDEEGVCSGCRYHESRQNIDWREREKLLREFLETYKKKFKEKGNPYDCIIPVSGGKDSHYQTYLMKVVYGMNPLLVTYNHAFNTPLGIRNLNNLVTQFGCDLIRFTANPTSVRKISRYMLKKVGDLTWHYHAGIRTFPFQVAVKYKIPLIVWGEHGFAELTGMFTLEDMVEFTKWTRQEHDMRGFEPDDLINDESGITWNDLAPYVYPTYEEIEELGVRGIYLSNFLYWNAKEQADFVISNYNFKTFSGKRDRTFSLYTKTDDHANDVHDYLKYLKFGYGRATDDASMEIRHGRMSREEGIEMVKQYDHVRPRTLDTYLKFLEITEAEFYDWIEPMRDPDIWEKNDQGKWVVNDSVVNHAHDEGIDHVRVQQVGDKTFSEHNKGLYYHDGLEENRESNEVAVRANRMDTLDFIVL</sequence>
<dbReference type="Proteomes" id="UP000000483">
    <property type="component" value="Chromosome"/>
</dbReference>
<dbReference type="NCBIfam" id="TIGR03573">
    <property type="entry name" value="WbuX"/>
    <property type="match status" value="1"/>
</dbReference>
<dbReference type="AlphaFoldDB" id="F2NJR8"/>
<gene>
    <name evidence="1" type="ordered locus">Desac_1885</name>
</gene>
<dbReference type="OrthoDB" id="5366152at2"/>
<keyword evidence="1" id="KW-0808">Transferase</keyword>
<accession>F2NJR8</accession>
<dbReference type="EMBL" id="CP002629">
    <property type="protein sequence ID" value="AEB09723.1"/>
    <property type="molecule type" value="Genomic_DNA"/>
</dbReference>
<dbReference type="GO" id="GO:0016740">
    <property type="term" value="F:transferase activity"/>
    <property type="evidence" value="ECO:0007669"/>
    <property type="project" value="UniProtKB-KW"/>
</dbReference>
<dbReference type="KEGG" id="dao:Desac_1885"/>
<dbReference type="HOGENOM" id="CLU_056004_1_0_7"/>
<dbReference type="InterPro" id="IPR014729">
    <property type="entry name" value="Rossmann-like_a/b/a_fold"/>
</dbReference>
<dbReference type="eggNOG" id="COG0037">
    <property type="taxonomic scope" value="Bacteria"/>
</dbReference>
<reference evidence="2" key="2">
    <citation type="submission" date="2011-03" db="EMBL/GenBank/DDBJ databases">
        <title>The complete genome of Desulfobacca acetoxidans DSM 11109.</title>
        <authorList>
            <consortium name="US DOE Joint Genome Institute (JGI-PGF)"/>
            <person name="Lucas S."/>
            <person name="Copeland A."/>
            <person name="Lapidus A."/>
            <person name="Bruce D."/>
            <person name="Goodwin L."/>
            <person name="Pitluck S."/>
            <person name="Peters L."/>
            <person name="Kyrpides N."/>
            <person name="Mavromatis K."/>
            <person name="Ivanova N."/>
            <person name="Ovchinnikova G."/>
            <person name="Teshima H."/>
            <person name="Detter J.C."/>
            <person name="Han C."/>
            <person name="Land M."/>
            <person name="Hauser L."/>
            <person name="Markowitz V."/>
            <person name="Cheng J.-F."/>
            <person name="Hugenholtz P."/>
            <person name="Woyke T."/>
            <person name="Wu D."/>
            <person name="Spring S."/>
            <person name="Schueler E."/>
            <person name="Brambilla E."/>
            <person name="Klenk H.-P."/>
            <person name="Eisen J.A."/>
        </authorList>
    </citation>
    <scope>NUCLEOTIDE SEQUENCE [LARGE SCALE GENOMIC DNA]</scope>
    <source>
        <strain evidence="2">ATCC 700848 / DSM 11109 / ASRB2</strain>
    </source>
</reference>
<proteinExistence type="predicted"/>
<dbReference type="InterPro" id="IPR020022">
    <property type="entry name" value="N-acetyl_sugar_amidoTrfase"/>
</dbReference>
<reference evidence="1 2" key="1">
    <citation type="journal article" date="2011" name="Stand. Genomic Sci.">
        <title>Complete genome sequence of the acetate-degrading sulfate reducer Desulfobacca acetoxidans type strain (ASRB2).</title>
        <authorList>
            <person name="Goker M."/>
            <person name="Teshima H."/>
            <person name="Lapidus A."/>
            <person name="Nolan M."/>
            <person name="Lucas S."/>
            <person name="Hammon N."/>
            <person name="Deshpande S."/>
            <person name="Cheng J.F."/>
            <person name="Tapia R."/>
            <person name="Han C."/>
            <person name="Goodwin L."/>
            <person name="Pitluck S."/>
            <person name="Huntemann M."/>
            <person name="Liolios K."/>
            <person name="Ivanova N."/>
            <person name="Pagani I."/>
            <person name="Mavromatis K."/>
            <person name="Ovchinikova G."/>
            <person name="Pati A."/>
            <person name="Chen A."/>
            <person name="Palaniappan K."/>
            <person name="Land M."/>
            <person name="Hauser L."/>
            <person name="Brambilla E.M."/>
            <person name="Rohde M."/>
            <person name="Spring S."/>
            <person name="Detter J.C."/>
            <person name="Woyke T."/>
            <person name="Bristow J."/>
            <person name="Eisen J.A."/>
            <person name="Markowitz V."/>
            <person name="Hugenholtz P."/>
            <person name="Kyrpides N.C."/>
            <person name="Klenk H.P."/>
        </authorList>
    </citation>
    <scope>NUCLEOTIDE SEQUENCE [LARGE SCALE GENOMIC DNA]</scope>
    <source>
        <strain evidence="2">ATCC 700848 / DSM 11109 / ASRB2</strain>
    </source>
</reference>
<dbReference type="Gene3D" id="3.40.50.620">
    <property type="entry name" value="HUPs"/>
    <property type="match status" value="1"/>
</dbReference>
<evidence type="ECO:0000313" key="1">
    <source>
        <dbReference type="EMBL" id="AEB09723.1"/>
    </source>
</evidence>
<evidence type="ECO:0000313" key="2">
    <source>
        <dbReference type="Proteomes" id="UP000000483"/>
    </source>
</evidence>
<keyword evidence="2" id="KW-1185">Reference proteome</keyword>
<protein>
    <submittedName>
        <fullName evidence="1">N-acetyl sugar amidotransferase</fullName>
    </submittedName>
</protein>
<dbReference type="STRING" id="880072.Desac_1885"/>
<dbReference type="SUPFAM" id="SSF52402">
    <property type="entry name" value="Adenine nucleotide alpha hydrolases-like"/>
    <property type="match status" value="1"/>
</dbReference>
<dbReference type="RefSeq" id="WP_013706832.1">
    <property type="nucleotide sequence ID" value="NC_015388.1"/>
</dbReference>
<organism evidence="1 2">
    <name type="scientific">Desulfobacca acetoxidans (strain ATCC 700848 / DSM 11109 / ASRB2)</name>
    <dbReference type="NCBI Taxonomy" id="880072"/>
    <lineage>
        <taxon>Bacteria</taxon>
        <taxon>Pseudomonadati</taxon>
        <taxon>Thermodesulfobacteriota</taxon>
        <taxon>Desulfobaccia</taxon>
        <taxon>Desulfobaccales</taxon>
        <taxon>Desulfobaccaceae</taxon>
        <taxon>Desulfobacca</taxon>
    </lineage>
</organism>
<name>F2NJR8_DESAR</name>